<comment type="caution">
    <text evidence="1">The sequence shown here is derived from an EMBL/GenBank/DDBJ whole genome shotgun (WGS) entry which is preliminary data.</text>
</comment>
<dbReference type="EMBL" id="BGZK01000172">
    <property type="protein sequence ID" value="GBP25808.1"/>
    <property type="molecule type" value="Genomic_DNA"/>
</dbReference>
<dbReference type="AlphaFoldDB" id="A0A4C1UHB9"/>
<evidence type="ECO:0000313" key="1">
    <source>
        <dbReference type="EMBL" id="GBP25808.1"/>
    </source>
</evidence>
<proteinExistence type="predicted"/>
<protein>
    <submittedName>
        <fullName evidence="1">Uncharacterized protein</fullName>
    </submittedName>
</protein>
<organism evidence="1 2">
    <name type="scientific">Eumeta variegata</name>
    <name type="common">Bagworm moth</name>
    <name type="synonym">Eumeta japonica</name>
    <dbReference type="NCBI Taxonomy" id="151549"/>
    <lineage>
        <taxon>Eukaryota</taxon>
        <taxon>Metazoa</taxon>
        <taxon>Ecdysozoa</taxon>
        <taxon>Arthropoda</taxon>
        <taxon>Hexapoda</taxon>
        <taxon>Insecta</taxon>
        <taxon>Pterygota</taxon>
        <taxon>Neoptera</taxon>
        <taxon>Endopterygota</taxon>
        <taxon>Lepidoptera</taxon>
        <taxon>Glossata</taxon>
        <taxon>Ditrysia</taxon>
        <taxon>Tineoidea</taxon>
        <taxon>Psychidae</taxon>
        <taxon>Oiketicinae</taxon>
        <taxon>Eumeta</taxon>
    </lineage>
</organism>
<dbReference type="Proteomes" id="UP000299102">
    <property type="component" value="Unassembled WGS sequence"/>
</dbReference>
<reference evidence="1 2" key="1">
    <citation type="journal article" date="2019" name="Commun. Biol.">
        <title>The bagworm genome reveals a unique fibroin gene that provides high tensile strength.</title>
        <authorList>
            <person name="Kono N."/>
            <person name="Nakamura H."/>
            <person name="Ohtoshi R."/>
            <person name="Tomita M."/>
            <person name="Numata K."/>
            <person name="Arakawa K."/>
        </authorList>
    </citation>
    <scope>NUCLEOTIDE SEQUENCE [LARGE SCALE GENOMIC DNA]</scope>
</reference>
<accession>A0A4C1UHB9</accession>
<keyword evidence="2" id="KW-1185">Reference proteome</keyword>
<gene>
    <name evidence="1" type="ORF">EVAR_94828_1</name>
</gene>
<evidence type="ECO:0000313" key="2">
    <source>
        <dbReference type="Proteomes" id="UP000299102"/>
    </source>
</evidence>
<sequence length="188" mass="21158">MSPNSRRILEAPEKFYHPLPGFMPGTHQTLLTKCTYKIRLVKRKRMSLNYTTLLSTEEFAYLLFGSTVRPSIPRVPLDHFPLQQPPAPHQPIPTFPPPSDIVSLRNRSGEAHVTFQGSQVLMGGGDHLTYSLLAYVLARPSKMLYKKPPVPDVVDLISDSDRCRASSHTETVRSNKSGVYVLQCNIRT</sequence>
<name>A0A4C1UHB9_EUMVA</name>